<dbReference type="AlphaFoldDB" id="A0A7I8KS32"/>
<keyword evidence="6 12" id="KW-0063">Aspartyl esterase</keyword>
<dbReference type="Gene3D" id="1.20.140.40">
    <property type="entry name" value="Invertase/pectin methylesterase inhibitor family protein"/>
    <property type="match status" value="1"/>
</dbReference>
<evidence type="ECO:0000256" key="4">
    <source>
        <dbReference type="ARBA" id="ARBA00013229"/>
    </source>
</evidence>
<keyword evidence="15" id="KW-1185">Reference proteome</keyword>
<proteinExistence type="inferred from homology"/>
<feature type="active site" evidence="11">
    <location>
        <position position="406"/>
    </location>
</feature>
<dbReference type="GO" id="GO:0004857">
    <property type="term" value="F:enzyme inhibitor activity"/>
    <property type="evidence" value="ECO:0007669"/>
    <property type="project" value="InterPro"/>
</dbReference>
<dbReference type="SUPFAM" id="SSF101148">
    <property type="entry name" value="Plant invertase/pectin methylesterase inhibitor"/>
    <property type="match status" value="1"/>
</dbReference>
<keyword evidence="5 12" id="KW-0378">Hydrolase</keyword>
<dbReference type="GO" id="GO:0045490">
    <property type="term" value="P:pectin catabolic process"/>
    <property type="evidence" value="ECO:0007669"/>
    <property type="project" value="UniProtKB-UniRule"/>
</dbReference>
<dbReference type="InterPro" id="IPR006501">
    <property type="entry name" value="Pectinesterase_inhib_dom"/>
</dbReference>
<dbReference type="SUPFAM" id="SSF51126">
    <property type="entry name" value="Pectin lyase-like"/>
    <property type="match status" value="1"/>
</dbReference>
<accession>A0A7I8KS32</accession>
<dbReference type="InterPro" id="IPR012334">
    <property type="entry name" value="Pectin_lyas_fold"/>
</dbReference>
<evidence type="ECO:0000256" key="7">
    <source>
        <dbReference type="ARBA" id="ARBA00023157"/>
    </source>
</evidence>
<dbReference type="GO" id="GO:0042545">
    <property type="term" value="P:cell wall modification"/>
    <property type="evidence" value="ECO:0007669"/>
    <property type="project" value="UniProtKB-UniRule"/>
</dbReference>
<sequence>MSSSCRKKFAAIGVAAVVVVAVVAVVAVTVTHRGGTSSSSLDSEMEVSQTVKAIQSICQPTDYKEACVNTLTAAAGANVTDPADLVKLTFTVAIEHVKQVFNQSALLKEAAADPRTKHALENCEELLEYAVDDLKNSAAQLGAVDLSKMNKVVEDLKVWLSAAITYQETCLDGFENATGDAGAAMRKAMNASMALTQNTLAIVNDVSSVFTSFQIPSFTRRLLSSDDQEPEDDQQPRWVDAGRRRLLALEAAELSADIVVAKDGSGNFTTINEALAAVPKKKNTTTVMYIKEGSYEENVQVNRSLTNLMMIGDGPTKTKITGALNFVDGTPTFKTATFAVIGDGFIAKNMGFENTAGAAKHQAVALRVQSDMSIFYNCQMDGYQDTLYAHTKRQFYRDCTISGTIDFVFGNSAVVFQNCLLLVRRPLENQQNIVTAQGRKDRREPTGIVLQNCTIAADEEYFPVRRRLRSYLGRPWKEYSRTLVMQSQIDDLIDPQGWLPWMGDFALSTCFYSEFENRGPGAVTTQRATWRGVKKTSHERAVKFTAEIFIQGNRWIKPSGVPYFPGLLPAPAGLEPAPPAHSPTSSPSL</sequence>
<evidence type="ECO:0000256" key="8">
    <source>
        <dbReference type="ARBA" id="ARBA00023180"/>
    </source>
</evidence>
<evidence type="ECO:0000256" key="2">
    <source>
        <dbReference type="ARBA" id="ARBA00006027"/>
    </source>
</evidence>
<dbReference type="CDD" id="cd15798">
    <property type="entry name" value="PMEI-like_3"/>
    <property type="match status" value="1"/>
</dbReference>
<comment type="function">
    <text evidence="10">Acts in the modification of cell walls via demethylesterification of cell wall pectin.</text>
</comment>
<dbReference type="Pfam" id="PF01095">
    <property type="entry name" value="Pectinesterase"/>
    <property type="match status" value="1"/>
</dbReference>
<comment type="catalytic activity">
    <reaction evidence="9 12">
        <text>[(1-&gt;4)-alpha-D-galacturonosyl methyl ester](n) + n H2O = [(1-&gt;4)-alpha-D-galacturonosyl](n) + n methanol + n H(+)</text>
        <dbReference type="Rhea" id="RHEA:22380"/>
        <dbReference type="Rhea" id="RHEA-COMP:14570"/>
        <dbReference type="Rhea" id="RHEA-COMP:14573"/>
        <dbReference type="ChEBI" id="CHEBI:15377"/>
        <dbReference type="ChEBI" id="CHEBI:15378"/>
        <dbReference type="ChEBI" id="CHEBI:17790"/>
        <dbReference type="ChEBI" id="CHEBI:140522"/>
        <dbReference type="ChEBI" id="CHEBI:140523"/>
        <dbReference type="EC" id="3.1.1.11"/>
    </reaction>
</comment>
<dbReference type="Proteomes" id="UP000663760">
    <property type="component" value="Chromosome 7"/>
</dbReference>
<dbReference type="EMBL" id="LR746270">
    <property type="protein sequence ID" value="CAA7399888.1"/>
    <property type="molecule type" value="Genomic_DNA"/>
</dbReference>
<dbReference type="UniPathway" id="UPA00545">
    <property type="reaction ID" value="UER00823"/>
</dbReference>
<feature type="domain" description="Pectinesterase inhibitor" evidence="13">
    <location>
        <begin position="49"/>
        <end position="202"/>
    </location>
</feature>
<evidence type="ECO:0000256" key="1">
    <source>
        <dbReference type="ARBA" id="ARBA00005184"/>
    </source>
</evidence>
<dbReference type="EC" id="3.1.1.11" evidence="4 12"/>
<organism evidence="14 15">
    <name type="scientific">Spirodela intermedia</name>
    <name type="common">Intermediate duckweed</name>
    <dbReference type="NCBI Taxonomy" id="51605"/>
    <lineage>
        <taxon>Eukaryota</taxon>
        <taxon>Viridiplantae</taxon>
        <taxon>Streptophyta</taxon>
        <taxon>Embryophyta</taxon>
        <taxon>Tracheophyta</taxon>
        <taxon>Spermatophyta</taxon>
        <taxon>Magnoliopsida</taxon>
        <taxon>Liliopsida</taxon>
        <taxon>Araceae</taxon>
        <taxon>Lemnoideae</taxon>
        <taxon>Spirodela</taxon>
    </lineage>
</organism>
<dbReference type="GO" id="GO:0030599">
    <property type="term" value="F:pectinesterase activity"/>
    <property type="evidence" value="ECO:0007669"/>
    <property type="project" value="UniProtKB-UniRule"/>
</dbReference>
<evidence type="ECO:0000259" key="13">
    <source>
        <dbReference type="SMART" id="SM00856"/>
    </source>
</evidence>
<dbReference type="PROSITE" id="PS00503">
    <property type="entry name" value="PECTINESTERASE_2"/>
    <property type="match status" value="1"/>
</dbReference>
<dbReference type="FunFam" id="1.20.140.40:FF:000001">
    <property type="entry name" value="Pectinesterase"/>
    <property type="match status" value="1"/>
</dbReference>
<evidence type="ECO:0000313" key="15">
    <source>
        <dbReference type="Proteomes" id="UP000663760"/>
    </source>
</evidence>
<comment type="pathway">
    <text evidence="1 12">Glycan metabolism; pectin degradation; 2-dehydro-3-deoxy-D-gluconate from pectin: step 1/5.</text>
</comment>
<evidence type="ECO:0000256" key="6">
    <source>
        <dbReference type="ARBA" id="ARBA00023085"/>
    </source>
</evidence>
<evidence type="ECO:0000256" key="10">
    <source>
        <dbReference type="ARBA" id="ARBA00057335"/>
    </source>
</evidence>
<dbReference type="PANTHER" id="PTHR31707">
    <property type="entry name" value="PECTINESTERASE"/>
    <property type="match status" value="1"/>
</dbReference>
<evidence type="ECO:0000256" key="11">
    <source>
        <dbReference type="PROSITE-ProRule" id="PRU10040"/>
    </source>
</evidence>
<dbReference type="Gene3D" id="2.160.20.10">
    <property type="entry name" value="Single-stranded right-handed beta-helix, Pectin lyase-like"/>
    <property type="match status" value="1"/>
</dbReference>
<gene>
    <name evidence="14" type="ORF">SI8410_07010558</name>
</gene>
<dbReference type="InterPro" id="IPR011050">
    <property type="entry name" value="Pectin_lyase_fold/virulence"/>
</dbReference>
<dbReference type="Pfam" id="PF04043">
    <property type="entry name" value="PMEI"/>
    <property type="match status" value="1"/>
</dbReference>
<comment type="similarity">
    <text evidence="2">In the N-terminal section; belongs to the PMEI family.</text>
</comment>
<dbReference type="SMART" id="SM00856">
    <property type="entry name" value="PMEI"/>
    <property type="match status" value="1"/>
</dbReference>
<keyword evidence="7" id="KW-1015">Disulfide bond</keyword>
<evidence type="ECO:0000313" key="14">
    <source>
        <dbReference type="EMBL" id="CAA7399888.1"/>
    </source>
</evidence>
<dbReference type="InterPro" id="IPR035513">
    <property type="entry name" value="Invertase/methylesterase_inhib"/>
</dbReference>
<dbReference type="InterPro" id="IPR000070">
    <property type="entry name" value="Pectinesterase_cat"/>
</dbReference>
<evidence type="ECO:0000256" key="12">
    <source>
        <dbReference type="RuleBase" id="RU000589"/>
    </source>
</evidence>
<dbReference type="InterPro" id="IPR033131">
    <property type="entry name" value="Pectinesterase_Asp_AS"/>
</dbReference>
<evidence type="ECO:0000256" key="5">
    <source>
        <dbReference type="ARBA" id="ARBA00022801"/>
    </source>
</evidence>
<dbReference type="OrthoDB" id="2019149at2759"/>
<dbReference type="NCBIfam" id="TIGR01614">
    <property type="entry name" value="PME_inhib"/>
    <property type="match status" value="1"/>
</dbReference>
<protein>
    <recommendedName>
        <fullName evidence="4 12">Pectinesterase</fullName>
        <ecNumber evidence="4 12">3.1.1.11</ecNumber>
    </recommendedName>
</protein>
<keyword evidence="8" id="KW-0325">Glycoprotein</keyword>
<dbReference type="FunFam" id="2.160.20.10:FF:000001">
    <property type="entry name" value="Pectinesterase"/>
    <property type="match status" value="1"/>
</dbReference>
<evidence type="ECO:0000256" key="9">
    <source>
        <dbReference type="ARBA" id="ARBA00047928"/>
    </source>
</evidence>
<name>A0A7I8KS32_SPIIN</name>
<reference evidence="14" key="1">
    <citation type="submission" date="2020-02" db="EMBL/GenBank/DDBJ databases">
        <authorList>
            <person name="Scholz U."/>
            <person name="Mascher M."/>
            <person name="Fiebig A."/>
        </authorList>
    </citation>
    <scope>NUCLEOTIDE SEQUENCE</scope>
</reference>
<evidence type="ECO:0000256" key="3">
    <source>
        <dbReference type="ARBA" id="ARBA00007786"/>
    </source>
</evidence>
<comment type="similarity">
    <text evidence="3">In the C-terminal section; belongs to the pectinesterase family.</text>
</comment>